<evidence type="ECO:0000313" key="3">
    <source>
        <dbReference type="Proteomes" id="UP000500791"/>
    </source>
</evidence>
<proteinExistence type="predicted"/>
<accession>A0A6G7VIS1</accession>
<feature type="domain" description="Anti-sigma factor NepR" evidence="1">
    <location>
        <begin position="7"/>
        <end position="39"/>
    </location>
</feature>
<dbReference type="KEGG" id="mon:G8E03_03980"/>
<dbReference type="Pfam" id="PF18557">
    <property type="entry name" value="NepR"/>
    <property type="match status" value="1"/>
</dbReference>
<sequence>MNNDSERRIEANLKKVYEESMNEPMSDQLANLVAQLREKAQPGNGGAADG</sequence>
<dbReference type="Proteomes" id="UP000500791">
    <property type="component" value="Chromosome"/>
</dbReference>
<dbReference type="EMBL" id="CP049811">
    <property type="protein sequence ID" value="QIK39993.1"/>
    <property type="molecule type" value="Genomic_DNA"/>
</dbReference>
<dbReference type="AlphaFoldDB" id="A0A6G7VIS1"/>
<evidence type="ECO:0000259" key="1">
    <source>
        <dbReference type="Pfam" id="PF18557"/>
    </source>
</evidence>
<organism evidence="2 3">
    <name type="scientific">Pontivivens nitratireducens</name>
    <dbReference type="NCBI Taxonomy" id="2758038"/>
    <lineage>
        <taxon>Bacteria</taxon>
        <taxon>Pseudomonadati</taxon>
        <taxon>Pseudomonadota</taxon>
        <taxon>Alphaproteobacteria</taxon>
        <taxon>Rhodobacterales</taxon>
        <taxon>Paracoccaceae</taxon>
        <taxon>Pontivivens</taxon>
    </lineage>
</organism>
<name>A0A6G7VIS1_9RHOB</name>
<protein>
    <recommendedName>
        <fullName evidence="1">Anti-sigma factor NepR domain-containing protein</fullName>
    </recommendedName>
</protein>
<gene>
    <name evidence="2" type="ORF">G8E03_03980</name>
</gene>
<keyword evidence="3" id="KW-1185">Reference proteome</keyword>
<evidence type="ECO:0000313" key="2">
    <source>
        <dbReference type="EMBL" id="QIK39993.1"/>
    </source>
</evidence>
<dbReference type="InterPro" id="IPR041649">
    <property type="entry name" value="NepR"/>
</dbReference>
<dbReference type="RefSeq" id="WP_166188913.1">
    <property type="nucleotide sequence ID" value="NZ_CP049811.1"/>
</dbReference>
<reference evidence="2 3" key="1">
    <citation type="submission" date="2020-03" db="EMBL/GenBank/DDBJ databases">
        <title>Complete genome sequence of Monaibacterium sp. ALG8 with diverse plasmids.</title>
        <authorList>
            <person name="Sun C."/>
        </authorList>
    </citation>
    <scope>NUCLEOTIDE SEQUENCE [LARGE SCALE GENOMIC DNA]</scope>
    <source>
        <strain evidence="2 3">ALG8</strain>
    </source>
</reference>